<accession>A0A1Y6BI28</accession>
<dbReference type="RefSeq" id="WP_132317652.1">
    <property type="nucleotide sequence ID" value="NZ_FWZT01000005.1"/>
</dbReference>
<dbReference type="Proteomes" id="UP000192907">
    <property type="component" value="Unassembled WGS sequence"/>
</dbReference>
<keyword evidence="1" id="KW-0732">Signal</keyword>
<feature type="chain" id="PRO_5011006204" description="DUF4377 domain-containing protein" evidence="1">
    <location>
        <begin position="25"/>
        <end position="206"/>
    </location>
</feature>
<dbReference type="EMBL" id="FWZT01000005">
    <property type="protein sequence ID" value="SMF10541.1"/>
    <property type="molecule type" value="Genomic_DNA"/>
</dbReference>
<feature type="signal peptide" evidence="1">
    <location>
        <begin position="1"/>
        <end position="24"/>
    </location>
</feature>
<evidence type="ECO:0008006" key="4">
    <source>
        <dbReference type="Google" id="ProtNLM"/>
    </source>
</evidence>
<gene>
    <name evidence="2" type="ORF">SAMN06296036_1057</name>
</gene>
<sequence>MMKTSYQCLFLLSSSLGIGGLAEAATRIPTDGTITTINAEKPESPYQEDDYYVYSKSPSFTRWVYSPWAKPEFKDDGLSIQNSPENKKRAILISELTIPTDQFNTRKDYALSLQQAYECRNQMESSEACKLKVILRCYGKTSDAPWGITFEKTHSQAASPSSLLKKEEVLEAERCQNGIHLSLEASVLPELASYTFKSVKISLKEI</sequence>
<keyword evidence="3" id="KW-1185">Reference proteome</keyword>
<reference evidence="3" key="1">
    <citation type="submission" date="2017-04" db="EMBL/GenBank/DDBJ databases">
        <authorList>
            <person name="Varghese N."/>
            <person name="Submissions S."/>
        </authorList>
    </citation>
    <scope>NUCLEOTIDE SEQUENCE [LARGE SCALE GENOMIC DNA]</scope>
    <source>
        <strain evidence="3">RKEM611</strain>
    </source>
</reference>
<name>A0A1Y6BI28_9BACT</name>
<evidence type="ECO:0000313" key="2">
    <source>
        <dbReference type="EMBL" id="SMF10541.1"/>
    </source>
</evidence>
<protein>
    <recommendedName>
        <fullName evidence="4">DUF4377 domain-containing protein</fullName>
    </recommendedName>
</protein>
<organism evidence="2 3">
    <name type="scientific">Pseudobacteriovorax antillogorgiicola</name>
    <dbReference type="NCBI Taxonomy" id="1513793"/>
    <lineage>
        <taxon>Bacteria</taxon>
        <taxon>Pseudomonadati</taxon>
        <taxon>Bdellovibrionota</taxon>
        <taxon>Oligoflexia</taxon>
        <taxon>Oligoflexales</taxon>
        <taxon>Pseudobacteriovoracaceae</taxon>
        <taxon>Pseudobacteriovorax</taxon>
    </lineage>
</organism>
<proteinExistence type="predicted"/>
<dbReference type="AlphaFoldDB" id="A0A1Y6BI28"/>
<evidence type="ECO:0000256" key="1">
    <source>
        <dbReference type="SAM" id="SignalP"/>
    </source>
</evidence>
<evidence type="ECO:0000313" key="3">
    <source>
        <dbReference type="Proteomes" id="UP000192907"/>
    </source>
</evidence>